<proteinExistence type="predicted"/>
<name>A0A8T1DP20_9STRA</name>
<gene>
    <name evidence="1" type="ORF">PC115_g9037</name>
    <name evidence="2" type="ORF">PC117_g10454</name>
    <name evidence="3" type="ORF">PC118_g9358</name>
</gene>
<comment type="caution">
    <text evidence="2">The sequence shown here is derived from an EMBL/GenBank/DDBJ whole genome shotgun (WGS) entry which is preliminary data.</text>
</comment>
<evidence type="ECO:0000313" key="2">
    <source>
        <dbReference type="EMBL" id="KAG2940712.1"/>
    </source>
</evidence>
<dbReference type="EMBL" id="RCMK01000254">
    <property type="protein sequence ID" value="KAG2940712.1"/>
    <property type="molecule type" value="Genomic_DNA"/>
</dbReference>
<evidence type="ECO:0000313" key="3">
    <source>
        <dbReference type="EMBL" id="KAG2983607.1"/>
    </source>
</evidence>
<evidence type="ECO:0000313" key="4">
    <source>
        <dbReference type="Proteomes" id="UP000736787"/>
    </source>
</evidence>
<dbReference type="Proteomes" id="UP000697107">
    <property type="component" value="Unassembled WGS sequence"/>
</dbReference>
<dbReference type="Proteomes" id="UP000736787">
    <property type="component" value="Unassembled WGS sequence"/>
</dbReference>
<dbReference type="EMBL" id="RCMI01000242">
    <property type="protein sequence ID" value="KAG2923219.1"/>
    <property type="molecule type" value="Genomic_DNA"/>
</dbReference>
<accession>A0A8T1DP20</accession>
<sequence>MMIASIDPTEGHFDRPCRSNLVRAIPILSSSMDTNLRAPEWAVSFERDKNGELRRIQRLVRDIQQGQRNILKEVRRSRQAIERMGHQLARIDARLIRMEARQIRS</sequence>
<organism evidence="2 4">
    <name type="scientific">Phytophthora cactorum</name>
    <dbReference type="NCBI Taxonomy" id="29920"/>
    <lineage>
        <taxon>Eukaryota</taxon>
        <taxon>Sar</taxon>
        <taxon>Stramenopiles</taxon>
        <taxon>Oomycota</taxon>
        <taxon>Peronosporomycetes</taxon>
        <taxon>Peronosporales</taxon>
        <taxon>Peronosporaceae</taxon>
        <taxon>Phytophthora</taxon>
    </lineage>
</organism>
<reference evidence="2" key="1">
    <citation type="submission" date="2018-10" db="EMBL/GenBank/DDBJ databases">
        <title>Effector identification in a new, highly contiguous assembly of the strawberry crown rot pathogen Phytophthora cactorum.</title>
        <authorList>
            <person name="Armitage A.D."/>
            <person name="Nellist C.F."/>
            <person name="Bates H."/>
            <person name="Vickerstaff R.J."/>
            <person name="Harrison R.J."/>
        </authorList>
    </citation>
    <scope>NUCLEOTIDE SEQUENCE</scope>
    <source>
        <strain evidence="1">4032</strain>
        <strain evidence="2">4040</strain>
        <strain evidence="3">P415</strain>
    </source>
</reference>
<dbReference type="EMBL" id="RCML01000254">
    <property type="protein sequence ID" value="KAG2983607.1"/>
    <property type="molecule type" value="Genomic_DNA"/>
</dbReference>
<evidence type="ECO:0000313" key="1">
    <source>
        <dbReference type="EMBL" id="KAG2923219.1"/>
    </source>
</evidence>
<protein>
    <submittedName>
        <fullName evidence="2">Uncharacterized protein</fullName>
    </submittedName>
</protein>
<dbReference type="Proteomes" id="UP000774804">
    <property type="component" value="Unassembled WGS sequence"/>
</dbReference>
<dbReference type="AlphaFoldDB" id="A0A8T1DP20"/>